<evidence type="ECO:0000313" key="2">
    <source>
        <dbReference type="EMBL" id="VDM33433.1"/>
    </source>
</evidence>
<feature type="compositionally biased region" description="Basic and acidic residues" evidence="1">
    <location>
        <begin position="26"/>
        <end position="37"/>
    </location>
</feature>
<keyword evidence="3" id="KW-1185">Reference proteome</keyword>
<dbReference type="WBParaSite" id="TCNE_0000497501-mRNA-1">
    <property type="protein sequence ID" value="TCNE_0000497501-mRNA-1"/>
    <property type="gene ID" value="TCNE_0000497501"/>
</dbReference>
<evidence type="ECO:0000313" key="3">
    <source>
        <dbReference type="Proteomes" id="UP000050794"/>
    </source>
</evidence>
<proteinExistence type="predicted"/>
<evidence type="ECO:0000313" key="4">
    <source>
        <dbReference type="WBParaSite" id="TCNE_0000497501-mRNA-1"/>
    </source>
</evidence>
<dbReference type="EMBL" id="UYWY01010128">
    <property type="protein sequence ID" value="VDM33433.1"/>
    <property type="molecule type" value="Genomic_DNA"/>
</dbReference>
<feature type="region of interest" description="Disordered" evidence="1">
    <location>
        <begin position="26"/>
        <end position="46"/>
    </location>
</feature>
<reference evidence="4" key="1">
    <citation type="submission" date="2016-06" db="UniProtKB">
        <authorList>
            <consortium name="WormBaseParasite"/>
        </authorList>
    </citation>
    <scope>IDENTIFICATION</scope>
</reference>
<reference evidence="2 3" key="2">
    <citation type="submission" date="2018-11" db="EMBL/GenBank/DDBJ databases">
        <authorList>
            <consortium name="Pathogen Informatics"/>
        </authorList>
    </citation>
    <scope>NUCLEOTIDE SEQUENCE [LARGE SCALE GENOMIC DNA]</scope>
</reference>
<protein>
    <submittedName>
        <fullName evidence="2 4">Uncharacterized protein</fullName>
    </submittedName>
</protein>
<name>A0A183U905_TOXCA</name>
<dbReference type="Proteomes" id="UP000050794">
    <property type="component" value="Unassembled WGS sequence"/>
</dbReference>
<accession>A0A183U905</accession>
<dbReference type="AlphaFoldDB" id="A0A183U905"/>
<sequence length="88" mass="10026">MSPKPLIIGVGVPSLVLITEHKKPPKAFRDKGLEHPKRWGPPRQLVKTGELGSRRSASFMILRGEQFSRDESIRGERRNLLKQRTTLL</sequence>
<gene>
    <name evidence="2" type="ORF">TCNE_LOCUS4975</name>
</gene>
<organism evidence="3 4">
    <name type="scientific">Toxocara canis</name>
    <name type="common">Canine roundworm</name>
    <dbReference type="NCBI Taxonomy" id="6265"/>
    <lineage>
        <taxon>Eukaryota</taxon>
        <taxon>Metazoa</taxon>
        <taxon>Ecdysozoa</taxon>
        <taxon>Nematoda</taxon>
        <taxon>Chromadorea</taxon>
        <taxon>Rhabditida</taxon>
        <taxon>Spirurina</taxon>
        <taxon>Ascaridomorpha</taxon>
        <taxon>Ascaridoidea</taxon>
        <taxon>Toxocaridae</taxon>
        <taxon>Toxocara</taxon>
    </lineage>
</organism>
<evidence type="ECO:0000256" key="1">
    <source>
        <dbReference type="SAM" id="MobiDB-lite"/>
    </source>
</evidence>